<evidence type="ECO:0000313" key="15">
    <source>
        <dbReference type="Proteomes" id="UP001063166"/>
    </source>
</evidence>
<dbReference type="PROSITE" id="PS51038">
    <property type="entry name" value="BAH"/>
    <property type="match status" value="2"/>
</dbReference>
<evidence type="ECO:0000256" key="6">
    <source>
        <dbReference type="ARBA" id="ARBA00023125"/>
    </source>
</evidence>
<keyword evidence="7 8" id="KW-0539">Nucleus</keyword>
<gene>
    <name evidence="14" type="ORF">LshimejAT787_0203310</name>
</gene>
<dbReference type="PANTHER" id="PTHR10629:SF52">
    <property type="entry name" value="DNA (CYTOSINE-5)-METHYLTRANSFERASE 1"/>
    <property type="match status" value="1"/>
</dbReference>
<evidence type="ECO:0000256" key="4">
    <source>
        <dbReference type="ARBA" id="ARBA00022691"/>
    </source>
</evidence>
<dbReference type="SUPFAM" id="SSF53335">
    <property type="entry name" value="S-adenosyl-L-methionine-dependent methyltransferases"/>
    <property type="match status" value="1"/>
</dbReference>
<accession>A0A9P3UKV9</accession>
<evidence type="ECO:0000256" key="7">
    <source>
        <dbReference type="ARBA" id="ARBA00023242"/>
    </source>
</evidence>
<dbReference type="InterPro" id="IPR050390">
    <property type="entry name" value="C5-Methyltransferase"/>
</dbReference>
<dbReference type="Pfam" id="PF12047">
    <property type="entry name" value="DNMT1-RFD"/>
    <property type="match status" value="1"/>
</dbReference>
<dbReference type="InterPro" id="IPR043151">
    <property type="entry name" value="BAH_sf"/>
</dbReference>
<evidence type="ECO:0000313" key="14">
    <source>
        <dbReference type="EMBL" id="GLB34766.1"/>
    </source>
</evidence>
<evidence type="ECO:0000256" key="12">
    <source>
        <dbReference type="SAM" id="MobiDB-lite"/>
    </source>
</evidence>
<dbReference type="GO" id="GO:0003886">
    <property type="term" value="F:DNA (cytosine-5-)-methyltransferase activity"/>
    <property type="evidence" value="ECO:0007669"/>
    <property type="project" value="UniProtKB-UniRule"/>
</dbReference>
<dbReference type="GO" id="GO:0003677">
    <property type="term" value="F:DNA binding"/>
    <property type="evidence" value="ECO:0007669"/>
    <property type="project" value="UniProtKB-KW"/>
</dbReference>
<name>A0A9P3UKV9_LYOSH</name>
<sequence length="1351" mass="151875">MKPKNWYIEITTLPPKLKARERSPSPTSTEPASPTPAPRKKRKANPIAEARTGIPISPTVSDFEDTAVTYEPPTVGLPASPTVSDFATYDAAELDTPIFPRDKEIAWSGPPSSYSLSTRGASGSNVTPEAVPITLEESEASRRYEVADDEILEDDNLIIPGETVQDRTDGSTDGYEDTIPVRLLRDFTIYDASTNILVPVAELLRLEHSRQKFGASGLAKPWIEDEEDEDQEEEEDSVEEGNDAERVKLSTILAFDIHFCDAVGVLDSKIYIRTKHAWYILDMPSDQYRPLFVPFWIQHRVLHLLVTAAIKTPRISYDKFLEGLEECGSTDADAGINPPNEDFVACLRMLGRTLTKNDFELDDVRAYVISTLPDICKFHRTTVKSSRLLRSYFGEAIDLYEDSSLISPCKSRRKHRRAGASQHTDREREVLRHRNTTVVTPVVSRIAKYLFKGSLEVAGSFAMDDADVATEMDQIQVHHADPASMIWGHDDPEEGMYFRSVIMDGVEYFVGDHVMVNPGYDEDCIRARNAKTDAAQSANSYANRLWFCKICYFFEDRIDGKAVKMFHGQWFIHGSQTILQETAHSKTLFLLFECADNPTASIFKKCNVKIMEDGDPEVLDDAKPNTSDFYCPLVYNQGDAEFVSIPSEAERDQILSALPSYIGPCLSCGVERCKEALRQVKKIPSGFSHHGVNYHHGDFVYIRPASRTGLLEIAQITSIVFNEDHSGDSSIIVNVRHFGRHDDYVRDQNHMIPQSWSGLSFDERCLYRKTKVHTLSDPSLIEGVCYVRQLKDPDEINEWVQHEDHFYVTQEEDEDDNNDLRDMDEDSLKSCLTCYANRVERLRQDQLLLRNNGPIASLELFAGAGGLGTGMALSGFVDTKYAVEFSPSAAATFQANHPDATVYCQDSSLLLKHAIETDAGQNPKPLISNDGRTQLPRMPKKNSIGLIFGGAPCQSFSRANHNPRPDDIRSTLPGNMLSYVEFYNPDYFLLENVAGMINYRLLSTHGKNGRSLEGGIESGMVKFIMRSLIALGYQVRFKLLQAAQYGAPQSRRRVIFWGAKRGLSIPDFPVPIYASPKGGHRTKLPTGNFIRPVSRSLDPDDDEYHQCAPLRAITVDDAINDLVPFDWINPHDIIPAKERDKEEARRRRKEGIRQFHAVTGNGYTDLPGFPEGAAYTSEPKNRYQRWLRQEMGGTKVQGHYTRTFASRLVEATTTVPLRPWASHKDLPLKLQPNHAKPGTKQAKKSFYGRMDGGAQFKCAMTHVAPNVKESWVLHPTQKRILSVRECARAQGFPDHYEFKSVDDKPHKRVANQIRQIGNAVPVPLALHLGKALGKALLKEWEKDAREGSPAY</sequence>
<keyword evidence="3 8" id="KW-0808">Transferase</keyword>
<dbReference type="Gene3D" id="3.90.120.10">
    <property type="entry name" value="DNA Methylase, subunit A, domain 2"/>
    <property type="match status" value="1"/>
</dbReference>
<dbReference type="InterPro" id="IPR031303">
    <property type="entry name" value="C5_meth_CS"/>
</dbReference>
<evidence type="ECO:0000256" key="2">
    <source>
        <dbReference type="ARBA" id="ARBA00022603"/>
    </source>
</evidence>
<protein>
    <recommendedName>
        <fullName evidence="8">DNA (cytosine-5)-methyltransferase</fullName>
        <ecNumber evidence="8">2.1.1.37</ecNumber>
    </recommendedName>
</protein>
<feature type="region of interest" description="Disordered" evidence="12">
    <location>
        <begin position="1"/>
        <end position="67"/>
    </location>
</feature>
<dbReference type="PROSITE" id="PS00095">
    <property type="entry name" value="C5_MTASE_2"/>
    <property type="match status" value="1"/>
</dbReference>
<evidence type="ECO:0000256" key="11">
    <source>
        <dbReference type="RuleBase" id="RU000416"/>
    </source>
</evidence>
<evidence type="ECO:0000256" key="5">
    <source>
        <dbReference type="ARBA" id="ARBA00022737"/>
    </source>
</evidence>
<dbReference type="EMBL" id="BRPK01000002">
    <property type="protein sequence ID" value="GLB34766.1"/>
    <property type="molecule type" value="Genomic_DNA"/>
</dbReference>
<dbReference type="Proteomes" id="UP001063166">
    <property type="component" value="Unassembled WGS sequence"/>
</dbReference>
<comment type="similarity">
    <text evidence="8 10 11">Belongs to the class I-like SAM-binding methyltransferase superfamily. C5-methyltransferase family.</text>
</comment>
<dbReference type="PIRSF" id="PIRSF037404">
    <property type="entry name" value="DNMT1"/>
    <property type="match status" value="1"/>
</dbReference>
<dbReference type="InterPro" id="IPR029063">
    <property type="entry name" value="SAM-dependent_MTases_sf"/>
</dbReference>
<keyword evidence="15" id="KW-1185">Reference proteome</keyword>
<dbReference type="Gene3D" id="3.40.50.150">
    <property type="entry name" value="Vaccinia Virus protein VP39"/>
    <property type="match status" value="1"/>
</dbReference>
<dbReference type="NCBIfam" id="TIGR00675">
    <property type="entry name" value="dcm"/>
    <property type="match status" value="1"/>
</dbReference>
<dbReference type="Pfam" id="PF00145">
    <property type="entry name" value="DNA_methylase"/>
    <property type="match status" value="1"/>
</dbReference>
<feature type="compositionally biased region" description="Acidic residues" evidence="12">
    <location>
        <begin position="224"/>
        <end position="242"/>
    </location>
</feature>
<dbReference type="Gene3D" id="2.30.30.490">
    <property type="match status" value="2"/>
</dbReference>
<dbReference type="CDD" id="cd04370">
    <property type="entry name" value="BAH"/>
    <property type="match status" value="1"/>
</dbReference>
<keyword evidence="6 8" id="KW-0238">DNA-binding</keyword>
<dbReference type="InterPro" id="IPR001525">
    <property type="entry name" value="C5_MeTfrase"/>
</dbReference>
<evidence type="ECO:0000259" key="13">
    <source>
        <dbReference type="PROSITE" id="PS51038"/>
    </source>
</evidence>
<dbReference type="GO" id="GO:0003682">
    <property type="term" value="F:chromatin binding"/>
    <property type="evidence" value="ECO:0007669"/>
    <property type="project" value="UniProtKB-UniRule"/>
</dbReference>
<keyword evidence="2 8" id="KW-0489">Methyltransferase</keyword>
<feature type="active site" evidence="9 10">
    <location>
        <position position="953"/>
    </location>
</feature>
<comment type="catalytic activity">
    <reaction evidence="8">
        <text>a 2'-deoxycytidine in DNA + S-adenosyl-L-methionine = a 5-methyl-2'-deoxycytidine in DNA + S-adenosyl-L-homocysteine + H(+)</text>
        <dbReference type="Rhea" id="RHEA:13681"/>
        <dbReference type="Rhea" id="RHEA-COMP:11369"/>
        <dbReference type="Rhea" id="RHEA-COMP:11370"/>
        <dbReference type="ChEBI" id="CHEBI:15378"/>
        <dbReference type="ChEBI" id="CHEBI:57856"/>
        <dbReference type="ChEBI" id="CHEBI:59789"/>
        <dbReference type="ChEBI" id="CHEBI:85452"/>
        <dbReference type="ChEBI" id="CHEBI:85454"/>
        <dbReference type="EC" id="2.1.1.37"/>
    </reaction>
</comment>
<feature type="domain" description="BAH" evidence="13">
    <location>
        <begin position="692"/>
        <end position="823"/>
    </location>
</feature>
<dbReference type="GO" id="GO:0032259">
    <property type="term" value="P:methylation"/>
    <property type="evidence" value="ECO:0007669"/>
    <property type="project" value="UniProtKB-KW"/>
</dbReference>
<evidence type="ECO:0000256" key="10">
    <source>
        <dbReference type="PROSITE-ProRule" id="PRU01016"/>
    </source>
</evidence>
<evidence type="ECO:0000256" key="3">
    <source>
        <dbReference type="ARBA" id="ARBA00022679"/>
    </source>
</evidence>
<proteinExistence type="inferred from homology"/>
<feature type="region of interest" description="Disordered" evidence="12">
    <location>
        <begin position="220"/>
        <end position="243"/>
    </location>
</feature>
<dbReference type="Pfam" id="PF01426">
    <property type="entry name" value="BAH"/>
    <property type="match status" value="1"/>
</dbReference>
<evidence type="ECO:0000256" key="8">
    <source>
        <dbReference type="PIRNR" id="PIRNR037404"/>
    </source>
</evidence>
<comment type="subcellular location">
    <subcellularLocation>
        <location evidence="1 8">Nucleus</location>
    </subcellularLocation>
</comment>
<feature type="domain" description="BAH" evidence="13">
    <location>
        <begin position="506"/>
        <end position="646"/>
    </location>
</feature>
<comment type="caution">
    <text evidence="14">The sequence shown here is derived from an EMBL/GenBank/DDBJ whole genome shotgun (WGS) entry which is preliminary data.</text>
</comment>
<dbReference type="GO" id="GO:0005634">
    <property type="term" value="C:nucleus"/>
    <property type="evidence" value="ECO:0007669"/>
    <property type="project" value="UniProtKB-SubCell"/>
</dbReference>
<dbReference type="OrthoDB" id="5376140at2759"/>
<evidence type="ECO:0000256" key="9">
    <source>
        <dbReference type="PIRSR" id="PIRSR037404-1"/>
    </source>
</evidence>
<dbReference type="EC" id="2.1.1.37" evidence="8"/>
<dbReference type="PROSITE" id="PS51679">
    <property type="entry name" value="SAM_MT_C5"/>
    <property type="match status" value="1"/>
</dbReference>
<keyword evidence="5" id="KW-0677">Repeat</keyword>
<organism evidence="14 15">
    <name type="scientific">Lyophyllum shimeji</name>
    <name type="common">Hon-shimeji</name>
    <name type="synonym">Tricholoma shimeji</name>
    <dbReference type="NCBI Taxonomy" id="47721"/>
    <lineage>
        <taxon>Eukaryota</taxon>
        <taxon>Fungi</taxon>
        <taxon>Dikarya</taxon>
        <taxon>Basidiomycota</taxon>
        <taxon>Agaricomycotina</taxon>
        <taxon>Agaricomycetes</taxon>
        <taxon>Agaricomycetidae</taxon>
        <taxon>Agaricales</taxon>
        <taxon>Tricholomatineae</taxon>
        <taxon>Lyophyllaceae</taxon>
        <taxon>Lyophyllum</taxon>
    </lineage>
</organism>
<dbReference type="SMART" id="SM00439">
    <property type="entry name" value="BAH"/>
    <property type="match status" value="2"/>
</dbReference>
<dbReference type="GO" id="GO:0044027">
    <property type="term" value="P:negative regulation of gene expression via chromosomal CpG island methylation"/>
    <property type="evidence" value="ECO:0007669"/>
    <property type="project" value="TreeGrafter"/>
</dbReference>
<evidence type="ECO:0000256" key="1">
    <source>
        <dbReference type="ARBA" id="ARBA00004123"/>
    </source>
</evidence>
<dbReference type="InterPro" id="IPR001025">
    <property type="entry name" value="BAH_dom"/>
</dbReference>
<dbReference type="InterPro" id="IPR022702">
    <property type="entry name" value="Cytosine_MeTrfase1_RFD"/>
</dbReference>
<reference evidence="14" key="1">
    <citation type="submission" date="2022-07" db="EMBL/GenBank/DDBJ databases">
        <title>The genome of Lyophyllum shimeji provides insight into the initial evolution of ectomycorrhizal fungal genome.</title>
        <authorList>
            <person name="Kobayashi Y."/>
            <person name="Shibata T."/>
            <person name="Hirakawa H."/>
            <person name="Shigenobu S."/>
            <person name="Nishiyama T."/>
            <person name="Yamada A."/>
            <person name="Hasebe M."/>
            <person name="Kawaguchi M."/>
        </authorList>
    </citation>
    <scope>NUCLEOTIDE SEQUENCE</scope>
    <source>
        <strain evidence="14">AT787</strain>
    </source>
</reference>
<dbReference type="PRINTS" id="PR00105">
    <property type="entry name" value="C5METTRFRASE"/>
</dbReference>
<keyword evidence="4 8" id="KW-0949">S-adenosyl-L-methionine</keyword>
<dbReference type="PANTHER" id="PTHR10629">
    <property type="entry name" value="CYTOSINE-SPECIFIC METHYLTRANSFERASE"/>
    <property type="match status" value="1"/>
</dbReference>
<dbReference type="GO" id="GO:0006346">
    <property type="term" value="P:DNA methylation-dependent constitutive heterochromatin formation"/>
    <property type="evidence" value="ECO:0007669"/>
    <property type="project" value="InterPro"/>
</dbReference>